<keyword evidence="3" id="KW-1185">Reference proteome</keyword>
<evidence type="ECO:0000313" key="2">
    <source>
        <dbReference type="EMBL" id="MFC4563110.1"/>
    </source>
</evidence>
<dbReference type="Pfam" id="PF19054">
    <property type="entry name" value="DUF5753"/>
    <property type="match status" value="1"/>
</dbReference>
<dbReference type="InterPro" id="IPR043917">
    <property type="entry name" value="DUF5753"/>
</dbReference>
<dbReference type="RefSeq" id="WP_378574889.1">
    <property type="nucleotide sequence ID" value="NZ_JBHSFQ010000013.1"/>
</dbReference>
<evidence type="ECO:0000313" key="3">
    <source>
        <dbReference type="Proteomes" id="UP001595923"/>
    </source>
</evidence>
<dbReference type="InterPro" id="IPR010982">
    <property type="entry name" value="Lambda_DNA-bd_dom_sf"/>
</dbReference>
<dbReference type="CDD" id="cd00093">
    <property type="entry name" value="HTH_XRE"/>
    <property type="match status" value="1"/>
</dbReference>
<protein>
    <submittedName>
        <fullName evidence="2">Helix-turn-helix transcriptional regulator</fullName>
    </submittedName>
</protein>
<comment type="caution">
    <text evidence="2">The sequence shown here is derived from an EMBL/GenBank/DDBJ whole genome shotgun (WGS) entry which is preliminary data.</text>
</comment>
<reference evidence="3" key="1">
    <citation type="journal article" date="2019" name="Int. J. Syst. Evol. Microbiol.">
        <title>The Global Catalogue of Microorganisms (GCM) 10K type strain sequencing project: providing services to taxonomists for standard genome sequencing and annotation.</title>
        <authorList>
            <consortium name="The Broad Institute Genomics Platform"/>
            <consortium name="The Broad Institute Genome Sequencing Center for Infectious Disease"/>
            <person name="Wu L."/>
            <person name="Ma J."/>
        </authorList>
    </citation>
    <scope>NUCLEOTIDE SEQUENCE [LARGE SCALE GENOMIC DNA]</scope>
    <source>
        <strain evidence="3">XZYJ18</strain>
    </source>
</reference>
<dbReference type="InterPro" id="IPR001387">
    <property type="entry name" value="Cro/C1-type_HTH"/>
</dbReference>
<dbReference type="EMBL" id="JBHSFQ010000013">
    <property type="protein sequence ID" value="MFC4563110.1"/>
    <property type="molecule type" value="Genomic_DNA"/>
</dbReference>
<gene>
    <name evidence="2" type="ORF">ACFO4E_14690</name>
</gene>
<proteinExistence type="predicted"/>
<feature type="domain" description="DUF5753" evidence="1">
    <location>
        <begin position="67"/>
        <end position="240"/>
    </location>
</feature>
<dbReference type="Gene3D" id="1.10.260.40">
    <property type="entry name" value="lambda repressor-like DNA-binding domains"/>
    <property type="match status" value="1"/>
</dbReference>
<dbReference type="Proteomes" id="UP001595923">
    <property type="component" value="Unassembled WGS sequence"/>
</dbReference>
<sequence>MTQSQLARAVNMVQSHLSSIELGKKGTTGDQVKRLDVVLSAGGVLESRWQELHERKNGYADWFAGTAVLEGTATDIKVNSPLLVPGLFQTEGYARTIIRYGDRTATPADVEEQVLGRLERQKILASDQGPIVTVVLDESVLRRNLGGDTIMKAQIEHLIEISALPRTTIHVVEMSSEYQPGLDGTFHLFTVPDHGELVYTETRISGYPVDDPEAVQEYVGLFGELRGAALSPAASRELMNQIRREYDDVDQGLGQVQLQQGRR</sequence>
<organism evidence="2 3">
    <name type="scientific">Nocardiopsis mangrovi</name>
    <dbReference type="NCBI Taxonomy" id="1179818"/>
    <lineage>
        <taxon>Bacteria</taxon>
        <taxon>Bacillati</taxon>
        <taxon>Actinomycetota</taxon>
        <taxon>Actinomycetes</taxon>
        <taxon>Streptosporangiales</taxon>
        <taxon>Nocardiopsidaceae</taxon>
        <taxon>Nocardiopsis</taxon>
    </lineage>
</organism>
<name>A0ABV9DW36_9ACTN</name>
<evidence type="ECO:0000259" key="1">
    <source>
        <dbReference type="Pfam" id="PF19054"/>
    </source>
</evidence>
<accession>A0ABV9DW36</accession>